<accession>A0A8T1BL11</accession>
<sequence>MPFWHLSGCAQWCRDRGGTAVRFPQYTNIFPANAASQPRQASDPSAFLEDLYTRLEGFPPGKQSINRLGKPHRKHPVRLFGAFVHIQQTHLDDAKPHRIRATIGDSDQLEYYLRAFVSGDPNGHRVAIVTRVDTYKDVGFPISVDTGEAIPLDMMTKRVADRFSNEFTPEATKWRKIRT</sequence>
<proteinExistence type="predicted"/>
<reference evidence="1" key="1">
    <citation type="submission" date="2018-10" db="EMBL/GenBank/DDBJ databases">
        <title>Effector identification in a new, highly contiguous assembly of the strawberry crown rot pathogen Phytophthora cactorum.</title>
        <authorList>
            <person name="Armitage A.D."/>
            <person name="Nellist C.F."/>
            <person name="Bates H."/>
            <person name="Vickerstaff R.J."/>
            <person name="Harrison R.J."/>
        </authorList>
    </citation>
    <scope>NUCLEOTIDE SEQUENCE</scope>
    <source>
        <strain evidence="1">4040</strain>
    </source>
</reference>
<evidence type="ECO:0000313" key="1">
    <source>
        <dbReference type="EMBL" id="KAG2905815.1"/>
    </source>
</evidence>
<comment type="caution">
    <text evidence="1">The sequence shown here is derived from an EMBL/GenBank/DDBJ whole genome shotgun (WGS) entry which is preliminary data.</text>
</comment>
<dbReference type="EMBL" id="RCMK01000979">
    <property type="protein sequence ID" value="KAG2905815.1"/>
    <property type="molecule type" value="Genomic_DNA"/>
</dbReference>
<dbReference type="AlphaFoldDB" id="A0A8T1BL11"/>
<organism evidence="1 2">
    <name type="scientific">Phytophthora cactorum</name>
    <dbReference type="NCBI Taxonomy" id="29920"/>
    <lineage>
        <taxon>Eukaryota</taxon>
        <taxon>Sar</taxon>
        <taxon>Stramenopiles</taxon>
        <taxon>Oomycota</taxon>
        <taxon>Peronosporomycetes</taxon>
        <taxon>Peronosporales</taxon>
        <taxon>Peronosporaceae</taxon>
        <taxon>Phytophthora</taxon>
    </lineage>
</organism>
<evidence type="ECO:0000313" key="2">
    <source>
        <dbReference type="Proteomes" id="UP000736787"/>
    </source>
</evidence>
<dbReference type="Proteomes" id="UP000736787">
    <property type="component" value="Unassembled WGS sequence"/>
</dbReference>
<protein>
    <submittedName>
        <fullName evidence="1">Uncharacterized protein</fullName>
    </submittedName>
</protein>
<name>A0A8T1BL11_9STRA</name>
<gene>
    <name evidence="1" type="ORF">PC117_g20661</name>
</gene>
<dbReference type="VEuPathDB" id="FungiDB:PC110_g3962"/>